<evidence type="ECO:0000256" key="1">
    <source>
        <dbReference type="ARBA" id="ARBA00004370"/>
    </source>
</evidence>
<dbReference type="PANTHER" id="PTHR31234">
    <property type="entry name" value="LATE EMBRYOGENESIS ABUNDANT (LEA) HYDROXYPROLINE-RICH GLYCOPROTEIN FAMILY"/>
    <property type="match status" value="1"/>
</dbReference>
<keyword evidence="6" id="KW-1185">Reference proteome</keyword>
<evidence type="ECO:0000256" key="4">
    <source>
        <dbReference type="SAM" id="Phobius"/>
    </source>
</evidence>
<dbReference type="AlphaFoldDB" id="A0AAN9QW11"/>
<reference evidence="5 6" key="1">
    <citation type="submission" date="2024-01" db="EMBL/GenBank/DDBJ databases">
        <title>The genomes of 5 underutilized Papilionoideae crops provide insights into root nodulation and disease resistanc.</title>
        <authorList>
            <person name="Jiang F."/>
        </authorList>
    </citation>
    <scope>NUCLEOTIDE SEQUENCE [LARGE SCALE GENOMIC DNA]</scope>
    <source>
        <strain evidence="5">LVBAO_FW01</strain>
        <tissue evidence="5">Leaves</tissue>
    </source>
</reference>
<dbReference type="Proteomes" id="UP001367508">
    <property type="component" value="Unassembled WGS sequence"/>
</dbReference>
<gene>
    <name evidence="5" type="ORF">VNO77_15819</name>
</gene>
<sequence>MASSNQEKTNSQAQPPPPPPPSSPPSTQHTSEKNANLTPASPLPITAYSTHPPPYPPPYPMYYPPPGYPMGQNPNPHAYPHGYAYYTNTYPAGYHYPPTNVYYGPPPTSSASSRFYRSFILCSCMLLMCFFLFSLIVTLALRPRLPVYKVASFSVTNFSTAPTLTGQWNMKITIENPNEKLVAYFSDLKVDVAYKDGVVAVNYASGFVLNRNDQVDMSVTASPKQAERDMIEKNTMEDLVKDRGTGSVTFSLKVSSVNMFKSGSYSTRSLEVVAICEGLKVVFQNNNPSGTVDNGGKPIECLLYV</sequence>
<feature type="transmembrane region" description="Helical" evidence="4">
    <location>
        <begin position="119"/>
        <end position="141"/>
    </location>
</feature>
<keyword evidence="4" id="KW-1133">Transmembrane helix</keyword>
<organism evidence="5 6">
    <name type="scientific">Canavalia gladiata</name>
    <name type="common">Sword bean</name>
    <name type="synonym">Dolichos gladiatus</name>
    <dbReference type="NCBI Taxonomy" id="3824"/>
    <lineage>
        <taxon>Eukaryota</taxon>
        <taxon>Viridiplantae</taxon>
        <taxon>Streptophyta</taxon>
        <taxon>Embryophyta</taxon>
        <taxon>Tracheophyta</taxon>
        <taxon>Spermatophyta</taxon>
        <taxon>Magnoliopsida</taxon>
        <taxon>eudicotyledons</taxon>
        <taxon>Gunneridae</taxon>
        <taxon>Pentapetalae</taxon>
        <taxon>rosids</taxon>
        <taxon>fabids</taxon>
        <taxon>Fabales</taxon>
        <taxon>Fabaceae</taxon>
        <taxon>Papilionoideae</taxon>
        <taxon>50 kb inversion clade</taxon>
        <taxon>NPAAA clade</taxon>
        <taxon>indigoferoid/millettioid clade</taxon>
        <taxon>Phaseoleae</taxon>
        <taxon>Canavalia</taxon>
    </lineage>
</organism>
<feature type="region of interest" description="Disordered" evidence="3">
    <location>
        <begin position="1"/>
        <end position="44"/>
    </location>
</feature>
<dbReference type="PANTHER" id="PTHR31234:SF2">
    <property type="entry name" value="OS05G0199100 PROTEIN"/>
    <property type="match status" value="1"/>
</dbReference>
<feature type="compositionally biased region" description="Pro residues" evidence="3">
    <location>
        <begin position="14"/>
        <end position="24"/>
    </location>
</feature>
<evidence type="ECO:0000313" key="6">
    <source>
        <dbReference type="Proteomes" id="UP001367508"/>
    </source>
</evidence>
<accession>A0AAN9QW11</accession>
<dbReference type="InterPro" id="IPR044839">
    <property type="entry name" value="NDR1-like"/>
</dbReference>
<evidence type="ECO:0000256" key="3">
    <source>
        <dbReference type="SAM" id="MobiDB-lite"/>
    </source>
</evidence>
<protein>
    <recommendedName>
        <fullName evidence="7">Late embryogenesis abundant protein LEA-2 subgroup domain-containing protein</fullName>
    </recommendedName>
</protein>
<proteinExistence type="predicted"/>
<dbReference type="GO" id="GO:0005886">
    <property type="term" value="C:plasma membrane"/>
    <property type="evidence" value="ECO:0007669"/>
    <property type="project" value="TreeGrafter"/>
</dbReference>
<comment type="caution">
    <text evidence="5">The sequence shown here is derived from an EMBL/GenBank/DDBJ whole genome shotgun (WGS) entry which is preliminary data.</text>
</comment>
<evidence type="ECO:0000313" key="5">
    <source>
        <dbReference type="EMBL" id="KAK7345228.1"/>
    </source>
</evidence>
<evidence type="ECO:0008006" key="7">
    <source>
        <dbReference type="Google" id="ProtNLM"/>
    </source>
</evidence>
<feature type="compositionally biased region" description="Polar residues" evidence="3">
    <location>
        <begin position="27"/>
        <end position="39"/>
    </location>
</feature>
<feature type="compositionally biased region" description="Polar residues" evidence="3">
    <location>
        <begin position="1"/>
        <end position="13"/>
    </location>
</feature>
<name>A0AAN9QW11_CANGL</name>
<dbReference type="EMBL" id="JAYMYQ010000003">
    <property type="protein sequence ID" value="KAK7345228.1"/>
    <property type="molecule type" value="Genomic_DNA"/>
</dbReference>
<dbReference type="GO" id="GO:0098542">
    <property type="term" value="P:defense response to other organism"/>
    <property type="evidence" value="ECO:0007669"/>
    <property type="project" value="InterPro"/>
</dbReference>
<evidence type="ECO:0000256" key="2">
    <source>
        <dbReference type="ARBA" id="ARBA00023136"/>
    </source>
</evidence>
<comment type="subcellular location">
    <subcellularLocation>
        <location evidence="1">Membrane</location>
    </subcellularLocation>
</comment>
<keyword evidence="2 4" id="KW-0472">Membrane</keyword>
<keyword evidence="4" id="KW-0812">Transmembrane</keyword>